<name>A0A4R6Y331_9GAMM</name>
<protein>
    <submittedName>
        <fullName evidence="7">Holin-like protein</fullName>
    </submittedName>
</protein>
<organism evidence="7 8">
    <name type="scientific">Marinicella litoralis</name>
    <dbReference type="NCBI Taxonomy" id="644220"/>
    <lineage>
        <taxon>Bacteria</taxon>
        <taxon>Pseudomonadati</taxon>
        <taxon>Pseudomonadota</taxon>
        <taxon>Gammaproteobacteria</taxon>
        <taxon>Lysobacterales</taxon>
        <taxon>Marinicellaceae</taxon>
        <taxon>Marinicella</taxon>
    </lineage>
</organism>
<dbReference type="RefSeq" id="WP_133566419.1">
    <property type="nucleotide sequence ID" value="NZ_NIHB01000001.1"/>
</dbReference>
<dbReference type="PANTHER" id="PTHR33931:SF2">
    <property type="entry name" value="HOLIN-LIKE PROTEIN CIDA"/>
    <property type="match status" value="1"/>
</dbReference>
<evidence type="ECO:0000256" key="4">
    <source>
        <dbReference type="ARBA" id="ARBA00022989"/>
    </source>
</evidence>
<dbReference type="OrthoDB" id="385012at2"/>
<feature type="transmembrane region" description="Helical" evidence="6">
    <location>
        <begin position="26"/>
        <end position="46"/>
    </location>
</feature>
<evidence type="ECO:0000256" key="1">
    <source>
        <dbReference type="ARBA" id="ARBA00004651"/>
    </source>
</evidence>
<dbReference type="Pfam" id="PF03788">
    <property type="entry name" value="LrgA"/>
    <property type="match status" value="1"/>
</dbReference>
<feature type="transmembrane region" description="Helical" evidence="6">
    <location>
        <begin position="84"/>
        <end position="106"/>
    </location>
</feature>
<accession>A0A4R6Y331</accession>
<sequence>MKIISGLLILIAYHQTGEALMYWSGWPIPGSVIGMLLLLLSLMLFNKPPKPIKHSAEFLLRHLSLLFVPAGVGMMLLFDLIADQWVAMLLSLVLSTVISLAFTAWLMQFILKFMGRPDHE</sequence>
<keyword evidence="5 6" id="KW-0472">Membrane</keyword>
<keyword evidence="3 6" id="KW-0812">Transmembrane</keyword>
<gene>
    <name evidence="7" type="ORF">C8D91_0299</name>
</gene>
<comment type="subcellular location">
    <subcellularLocation>
        <location evidence="1">Cell membrane</location>
        <topology evidence="1">Multi-pass membrane protein</topology>
    </subcellularLocation>
</comment>
<dbReference type="PANTHER" id="PTHR33931">
    <property type="entry name" value="HOLIN-LIKE PROTEIN CIDA-RELATED"/>
    <property type="match status" value="1"/>
</dbReference>
<dbReference type="AlphaFoldDB" id="A0A4R6Y331"/>
<keyword evidence="2" id="KW-1003">Cell membrane</keyword>
<keyword evidence="8" id="KW-1185">Reference proteome</keyword>
<evidence type="ECO:0000256" key="2">
    <source>
        <dbReference type="ARBA" id="ARBA00022475"/>
    </source>
</evidence>
<evidence type="ECO:0000256" key="5">
    <source>
        <dbReference type="ARBA" id="ARBA00023136"/>
    </source>
</evidence>
<evidence type="ECO:0000256" key="3">
    <source>
        <dbReference type="ARBA" id="ARBA00022692"/>
    </source>
</evidence>
<keyword evidence="4 6" id="KW-1133">Transmembrane helix</keyword>
<dbReference type="InterPro" id="IPR005538">
    <property type="entry name" value="LrgA/CidA"/>
</dbReference>
<proteinExistence type="predicted"/>
<evidence type="ECO:0000313" key="7">
    <source>
        <dbReference type="EMBL" id="TDR23438.1"/>
    </source>
</evidence>
<dbReference type="Proteomes" id="UP000295724">
    <property type="component" value="Unassembled WGS sequence"/>
</dbReference>
<evidence type="ECO:0000256" key="6">
    <source>
        <dbReference type="SAM" id="Phobius"/>
    </source>
</evidence>
<reference evidence="7 8" key="1">
    <citation type="submission" date="2019-03" db="EMBL/GenBank/DDBJ databases">
        <title>Genomic Encyclopedia of Type Strains, Phase IV (KMG-IV): sequencing the most valuable type-strain genomes for metagenomic binning, comparative biology and taxonomic classification.</title>
        <authorList>
            <person name="Goeker M."/>
        </authorList>
    </citation>
    <scope>NUCLEOTIDE SEQUENCE [LARGE SCALE GENOMIC DNA]</scope>
    <source>
        <strain evidence="7 8">DSM 25488</strain>
    </source>
</reference>
<comment type="caution">
    <text evidence="7">The sequence shown here is derived from an EMBL/GenBank/DDBJ whole genome shotgun (WGS) entry which is preliminary data.</text>
</comment>
<feature type="transmembrane region" description="Helical" evidence="6">
    <location>
        <begin position="58"/>
        <end position="78"/>
    </location>
</feature>
<dbReference type="GO" id="GO:0005886">
    <property type="term" value="C:plasma membrane"/>
    <property type="evidence" value="ECO:0007669"/>
    <property type="project" value="UniProtKB-SubCell"/>
</dbReference>
<evidence type="ECO:0000313" key="8">
    <source>
        <dbReference type="Proteomes" id="UP000295724"/>
    </source>
</evidence>
<dbReference type="EMBL" id="SNZB01000001">
    <property type="protein sequence ID" value="TDR23438.1"/>
    <property type="molecule type" value="Genomic_DNA"/>
</dbReference>